<feature type="coiled-coil region" evidence="10">
    <location>
        <begin position="488"/>
        <end position="515"/>
    </location>
</feature>
<evidence type="ECO:0000256" key="8">
    <source>
        <dbReference type="ARBA" id="ARBA00023143"/>
    </source>
</evidence>
<dbReference type="PANTHER" id="PTHR30046">
    <property type="entry name" value="FLAGELLAR M-RING PROTEIN"/>
    <property type="match status" value="1"/>
</dbReference>
<feature type="compositionally biased region" description="Basic and acidic residues" evidence="11">
    <location>
        <begin position="292"/>
        <end position="301"/>
    </location>
</feature>
<dbReference type="KEGG" id="daf:Desaf_1838"/>
<keyword evidence="4" id="KW-1003">Cell membrane</keyword>
<keyword evidence="7 12" id="KW-0472">Membrane</keyword>
<dbReference type="Pfam" id="PF01514">
    <property type="entry name" value="YscJ_FliF"/>
    <property type="match status" value="1"/>
</dbReference>
<keyword evidence="6 12" id="KW-1133">Transmembrane helix</keyword>
<keyword evidence="5 12" id="KW-0812">Transmembrane</keyword>
<dbReference type="GO" id="GO:0003774">
    <property type="term" value="F:cytoskeletal motor activity"/>
    <property type="evidence" value="ECO:0007669"/>
    <property type="project" value="InterPro"/>
</dbReference>
<dbReference type="InterPro" id="IPR043427">
    <property type="entry name" value="YscJ/FliF"/>
</dbReference>
<keyword evidence="15" id="KW-0966">Cell projection</keyword>
<feature type="domain" description="Flagellar M-ring N-terminal" evidence="13">
    <location>
        <begin position="46"/>
        <end position="220"/>
    </location>
</feature>
<dbReference type="PIRSF" id="PIRSF004862">
    <property type="entry name" value="FliF"/>
    <property type="match status" value="1"/>
</dbReference>
<dbReference type="NCBIfam" id="TIGR00206">
    <property type="entry name" value="fliF"/>
    <property type="match status" value="1"/>
</dbReference>
<dbReference type="PANTHER" id="PTHR30046:SF0">
    <property type="entry name" value="FLAGELLAR M-RING PROTEIN"/>
    <property type="match status" value="1"/>
</dbReference>
<dbReference type="RefSeq" id="WP_014259928.1">
    <property type="nucleotide sequence ID" value="NC_016629.1"/>
</dbReference>
<protein>
    <recommendedName>
        <fullName evidence="9">Flagellar M-ring protein</fullName>
    </recommendedName>
</protein>
<dbReference type="InterPro" id="IPR013556">
    <property type="entry name" value="Flag_M-ring_C"/>
</dbReference>
<evidence type="ECO:0000256" key="7">
    <source>
        <dbReference type="ARBA" id="ARBA00023136"/>
    </source>
</evidence>
<feature type="region of interest" description="Disordered" evidence="11">
    <location>
        <begin position="290"/>
        <end position="333"/>
    </location>
</feature>
<evidence type="ECO:0000256" key="2">
    <source>
        <dbReference type="ARBA" id="ARBA00004651"/>
    </source>
</evidence>
<organism evidence="15 16">
    <name type="scientific">Desulfocurvibacter africanus subsp. africanus str. Walvis Bay</name>
    <dbReference type="NCBI Taxonomy" id="690850"/>
    <lineage>
        <taxon>Bacteria</taxon>
        <taxon>Pseudomonadati</taxon>
        <taxon>Thermodesulfobacteriota</taxon>
        <taxon>Desulfovibrionia</taxon>
        <taxon>Desulfovibrionales</taxon>
        <taxon>Desulfovibrionaceae</taxon>
        <taxon>Desulfocurvibacter</taxon>
    </lineage>
</organism>
<dbReference type="GO" id="GO:0071973">
    <property type="term" value="P:bacterial-type flagellum-dependent cell motility"/>
    <property type="evidence" value="ECO:0007669"/>
    <property type="project" value="InterPro"/>
</dbReference>
<dbReference type="EMBL" id="CP003221">
    <property type="protein sequence ID" value="EGJ50171.1"/>
    <property type="molecule type" value="Genomic_DNA"/>
</dbReference>
<comment type="function">
    <text evidence="9">The M ring may be actively involved in energy transduction.</text>
</comment>
<dbReference type="Proteomes" id="UP000007844">
    <property type="component" value="Chromosome"/>
</dbReference>
<reference evidence="15 16" key="1">
    <citation type="journal article" date="2011" name="J. Bacteriol.">
        <title>Genome sequence of the mercury-methylating and pleomorphic Desulfovibrio africanus Strain Walvis Bay.</title>
        <authorList>
            <person name="Brown S.D."/>
            <person name="Wall J.D."/>
            <person name="Kucken A.M."/>
            <person name="Gilmour C.C."/>
            <person name="Podar M."/>
            <person name="Brandt C.C."/>
            <person name="Teshima H."/>
            <person name="Detter J.C."/>
            <person name="Han C.S."/>
            <person name="Land M.L."/>
            <person name="Lucas S."/>
            <person name="Han J."/>
            <person name="Pennacchio L."/>
            <person name="Nolan M."/>
            <person name="Pitluck S."/>
            <person name="Woyke T."/>
            <person name="Goodwin L."/>
            <person name="Palumbo A.V."/>
            <person name="Elias D.A."/>
        </authorList>
    </citation>
    <scope>NUCLEOTIDE SEQUENCE [LARGE SCALE GENOMIC DNA]</scope>
    <source>
        <strain evidence="15 16">Walvis Bay</strain>
    </source>
</reference>
<dbReference type="Gene3D" id="3.30.300.30">
    <property type="match status" value="1"/>
</dbReference>
<dbReference type="InterPro" id="IPR006182">
    <property type="entry name" value="FliF_N_dom"/>
</dbReference>
<keyword evidence="16" id="KW-1185">Reference proteome</keyword>
<proteinExistence type="inferred from homology"/>
<dbReference type="InterPro" id="IPR000067">
    <property type="entry name" value="FlgMring_FliF"/>
</dbReference>
<gene>
    <name evidence="15" type="ORF">Desaf_1838</name>
</gene>
<comment type="similarity">
    <text evidence="3 9">Belongs to the FliF family.</text>
</comment>
<evidence type="ECO:0000256" key="9">
    <source>
        <dbReference type="PIRNR" id="PIRNR004862"/>
    </source>
</evidence>
<dbReference type="HOGENOM" id="CLU_028108_1_1_7"/>
<evidence type="ECO:0000259" key="13">
    <source>
        <dbReference type="Pfam" id="PF01514"/>
    </source>
</evidence>
<comment type="subcellular location">
    <subcellularLocation>
        <location evidence="1 9">Bacterial flagellum basal body</location>
    </subcellularLocation>
    <subcellularLocation>
        <location evidence="2">Cell membrane</location>
        <topology evidence="2">Multi-pass membrane protein</topology>
    </subcellularLocation>
</comment>
<dbReference type="eggNOG" id="COG1766">
    <property type="taxonomic scope" value="Bacteria"/>
</dbReference>
<keyword evidence="15" id="KW-0282">Flagellum</keyword>
<sequence>MPPFLQDSLNKLTAFWSDRSMAQRVMIGGLAASLVVIFLLLIVWLNQPDYKILYSNLPPEDAGRVAEQLKKQKIDYKLEDSGKTVLVPSDQVYQLRLDMAGEGLLHGTGLGFELFDEVKIGQTDFVQRINYQRALQGELSRTITEFPEVERARVHIVMPHKSLFIEEQSPPTASIILKLAEGRELNQKQIEAIVNLVSLSVEGLDKSQITVADVAGKLLFQADSDDSVKGLTLGQLEYRTTLQRNLEQRIEQLLTPVVGVGKVIARVNADVDFSQKTITKDIYDPSSAVVRSEQRTEEQTKGRANIEGGEPDPNFRGDGFNGSLSSQDSNRETRTTNFEINKEQQSIVVPVGEIDRLSVAVIVDGTWQAPAEGEGEPVWVPRSQEEIQRITELVRNTVGFSQSRGDAIEVSNISFGEPDMFGEPSLMQTMLEYMQRLGKPILNGLLIFLFLLLIVRPVVLSLIKPKVAAEEIEELISLPEADERLALEEGVQDEVLDLNRRLELAKAQALQLAEKDMDQAVAVLKTWLKQEAA</sequence>
<evidence type="ECO:0000313" key="16">
    <source>
        <dbReference type="Proteomes" id="UP000007844"/>
    </source>
</evidence>
<evidence type="ECO:0000256" key="6">
    <source>
        <dbReference type="ARBA" id="ARBA00022989"/>
    </source>
</evidence>
<evidence type="ECO:0000256" key="3">
    <source>
        <dbReference type="ARBA" id="ARBA00007971"/>
    </source>
</evidence>
<evidence type="ECO:0000256" key="4">
    <source>
        <dbReference type="ARBA" id="ARBA00022475"/>
    </source>
</evidence>
<dbReference type="STRING" id="690850.Desaf_1838"/>
<dbReference type="PRINTS" id="PR01009">
    <property type="entry name" value="FLGMRINGFLIF"/>
</dbReference>
<evidence type="ECO:0000256" key="5">
    <source>
        <dbReference type="ARBA" id="ARBA00022692"/>
    </source>
</evidence>
<feature type="transmembrane region" description="Helical" evidence="12">
    <location>
        <begin position="441"/>
        <end position="463"/>
    </location>
</feature>
<keyword evidence="10" id="KW-0175">Coiled coil</keyword>
<evidence type="ECO:0000313" key="15">
    <source>
        <dbReference type="EMBL" id="EGJ50171.1"/>
    </source>
</evidence>
<evidence type="ECO:0000256" key="12">
    <source>
        <dbReference type="SAM" id="Phobius"/>
    </source>
</evidence>
<dbReference type="Pfam" id="PF08345">
    <property type="entry name" value="YscJ_FliF_C"/>
    <property type="match status" value="1"/>
</dbReference>
<evidence type="ECO:0000256" key="1">
    <source>
        <dbReference type="ARBA" id="ARBA00004117"/>
    </source>
</evidence>
<name>F3Z2D1_DESAF</name>
<dbReference type="AlphaFoldDB" id="F3Z2D1"/>
<accession>F3Z2D1</accession>
<dbReference type="GO" id="GO:0009431">
    <property type="term" value="C:bacterial-type flagellum basal body, MS ring"/>
    <property type="evidence" value="ECO:0007669"/>
    <property type="project" value="InterPro"/>
</dbReference>
<keyword evidence="8 9" id="KW-0975">Bacterial flagellum</keyword>
<keyword evidence="15" id="KW-0969">Cilium</keyword>
<evidence type="ECO:0000256" key="10">
    <source>
        <dbReference type="SAM" id="Coils"/>
    </source>
</evidence>
<dbReference type="GO" id="GO:0005886">
    <property type="term" value="C:plasma membrane"/>
    <property type="evidence" value="ECO:0007669"/>
    <property type="project" value="UniProtKB-SubCell"/>
</dbReference>
<evidence type="ECO:0000259" key="14">
    <source>
        <dbReference type="Pfam" id="PF08345"/>
    </source>
</evidence>
<feature type="domain" description="Flagellar M-ring C-terminal" evidence="14">
    <location>
        <begin position="254"/>
        <end position="415"/>
    </location>
</feature>
<evidence type="ECO:0000256" key="11">
    <source>
        <dbReference type="SAM" id="MobiDB-lite"/>
    </source>
</evidence>
<dbReference type="InterPro" id="IPR045851">
    <property type="entry name" value="AMP-bd_C_sf"/>
</dbReference>
<feature type="transmembrane region" description="Helical" evidence="12">
    <location>
        <begin position="25"/>
        <end position="45"/>
    </location>
</feature>